<dbReference type="InterPro" id="IPR000742">
    <property type="entry name" value="EGF"/>
</dbReference>
<comment type="subunit">
    <text evidence="14">Oligomer of disulfide-linked homodimers.</text>
</comment>
<dbReference type="GO" id="GO:0008236">
    <property type="term" value="F:serine-type peptidase activity"/>
    <property type="evidence" value="ECO:0007669"/>
    <property type="project" value="UniProtKB-KW"/>
</dbReference>
<keyword evidence="17" id="KW-0732">Signal</keyword>
<evidence type="ECO:0000256" key="17">
    <source>
        <dbReference type="SAM" id="SignalP"/>
    </source>
</evidence>
<dbReference type="PANTHER" id="PTHR11841:SF1">
    <property type="entry name" value="REELIN"/>
    <property type="match status" value="1"/>
</dbReference>
<dbReference type="GO" id="GO:0046872">
    <property type="term" value="F:metal ion binding"/>
    <property type="evidence" value="ECO:0007669"/>
    <property type="project" value="UniProtKB-KW"/>
</dbReference>
<keyword evidence="3" id="KW-0964">Secreted</keyword>
<feature type="disulfide bond" evidence="16">
    <location>
        <begin position="1917"/>
        <end position="1926"/>
    </location>
</feature>
<evidence type="ECO:0000256" key="3">
    <source>
        <dbReference type="ARBA" id="ARBA00022525"/>
    </source>
</evidence>
<evidence type="ECO:0000256" key="15">
    <source>
        <dbReference type="ARBA" id="ARBA00046064"/>
    </source>
</evidence>
<comment type="subcellular location">
    <subcellularLocation>
        <location evidence="1">Secreted</location>
        <location evidence="1">Extracellular space</location>
        <location evidence="1">Extracellular matrix</location>
    </subcellularLocation>
</comment>
<keyword evidence="16" id="KW-1015">Disulfide bond</keyword>
<keyword evidence="7" id="KW-0378">Hydrolase</keyword>
<keyword evidence="5" id="KW-0645">Protease</keyword>
<dbReference type="Proteomes" id="UP000663870">
    <property type="component" value="Unassembled WGS sequence"/>
</dbReference>
<protein>
    <recommendedName>
        <fullName evidence="13">Reelin</fullName>
    </recommendedName>
</protein>
<dbReference type="PANTHER" id="PTHR11841">
    <property type="entry name" value="REELIN"/>
    <property type="match status" value="1"/>
</dbReference>
<evidence type="ECO:0000256" key="1">
    <source>
        <dbReference type="ARBA" id="ARBA00004498"/>
    </source>
</evidence>
<dbReference type="PROSITE" id="PS50026">
    <property type="entry name" value="EGF_3"/>
    <property type="match status" value="1"/>
</dbReference>
<keyword evidence="11" id="KW-0130">Cell adhesion</keyword>
<evidence type="ECO:0000256" key="11">
    <source>
        <dbReference type="ARBA" id="ARBA00022889"/>
    </source>
</evidence>
<dbReference type="GO" id="GO:0007155">
    <property type="term" value="P:cell adhesion"/>
    <property type="evidence" value="ECO:0007669"/>
    <property type="project" value="UniProtKB-KW"/>
</dbReference>
<evidence type="ECO:0000256" key="8">
    <source>
        <dbReference type="ARBA" id="ARBA00022825"/>
    </source>
</evidence>
<evidence type="ECO:0000259" key="18">
    <source>
        <dbReference type="PROSITE" id="PS50026"/>
    </source>
</evidence>
<keyword evidence="6" id="KW-0479">Metal-binding</keyword>
<keyword evidence="16" id="KW-0245">EGF-like domain</keyword>
<proteinExistence type="inferred from homology"/>
<evidence type="ECO:0000256" key="2">
    <source>
        <dbReference type="ARBA" id="ARBA00022473"/>
    </source>
</evidence>
<gene>
    <name evidence="19" type="ORF">JXQ802_LOCUS6520</name>
    <name evidence="20" type="ORF">PYM288_LOCUS8708</name>
</gene>
<feature type="chain" id="PRO_5035683537" description="Reelin" evidence="17">
    <location>
        <begin position="18"/>
        <end position="2438"/>
    </location>
</feature>
<dbReference type="GO" id="GO:0070325">
    <property type="term" value="F:lipoprotein particle receptor binding"/>
    <property type="evidence" value="ECO:0007669"/>
    <property type="project" value="InterPro"/>
</dbReference>
<comment type="caution">
    <text evidence="19">The sequence shown here is derived from an EMBL/GenBank/DDBJ whole genome shotgun (WGS) entry which is preliminary data.</text>
</comment>
<dbReference type="Proteomes" id="UP000663854">
    <property type="component" value="Unassembled WGS sequence"/>
</dbReference>
<keyword evidence="8" id="KW-0720">Serine protease</keyword>
<evidence type="ECO:0000313" key="21">
    <source>
        <dbReference type="Proteomes" id="UP000663870"/>
    </source>
</evidence>
<feature type="signal peptide" evidence="17">
    <location>
        <begin position="1"/>
        <end position="17"/>
    </location>
</feature>
<accession>A0A813W859</accession>
<dbReference type="Pfam" id="PF21471">
    <property type="entry name" value="Reelin_subrepeat-B"/>
    <property type="match status" value="2"/>
</dbReference>
<keyword evidence="2" id="KW-0217">Developmental protein</keyword>
<dbReference type="InterPro" id="IPR049419">
    <property type="entry name" value="Reelin_subrepeat-B"/>
</dbReference>
<dbReference type="GO" id="GO:0006508">
    <property type="term" value="P:proteolysis"/>
    <property type="evidence" value="ECO:0007669"/>
    <property type="project" value="UniProtKB-KW"/>
</dbReference>
<feature type="domain" description="EGF-like" evidence="18">
    <location>
        <begin position="1895"/>
        <end position="1927"/>
    </location>
</feature>
<dbReference type="EMBL" id="CAJNOL010000103">
    <property type="protein sequence ID" value="CAF0847594.1"/>
    <property type="molecule type" value="Genomic_DNA"/>
</dbReference>
<comment type="similarity">
    <text evidence="12">Belongs to the reelin family.</text>
</comment>
<evidence type="ECO:0000256" key="5">
    <source>
        <dbReference type="ARBA" id="ARBA00022670"/>
    </source>
</evidence>
<keyword evidence="9" id="KW-0862">Zinc</keyword>
<evidence type="ECO:0000256" key="13">
    <source>
        <dbReference type="ARBA" id="ARBA00023900"/>
    </source>
</evidence>
<evidence type="ECO:0000256" key="7">
    <source>
        <dbReference type="ARBA" id="ARBA00022801"/>
    </source>
</evidence>
<evidence type="ECO:0000313" key="20">
    <source>
        <dbReference type="EMBL" id="CAF0884447.1"/>
    </source>
</evidence>
<evidence type="ECO:0000256" key="9">
    <source>
        <dbReference type="ARBA" id="ARBA00022833"/>
    </source>
</evidence>
<evidence type="ECO:0000256" key="12">
    <source>
        <dbReference type="ARBA" id="ARBA00023773"/>
    </source>
</evidence>
<sequence length="2438" mass="285688">MIFSLVLFCCTVIQVNTILENVFCTLSSSDELMIQNIPTTFELNIPYTIILSSNNTFLLSYVTLDIEYIDTISNISNDSFCLSTNESSLSYIYKTRFILKFEKNSTKTNCIRLKLRSYINSTEMMITNLCRNSSIDKIFDNDDKYDVQSYMRTINTTEIALLDNFNWLIFGPHVREIWYTHEGMRLSRECDAAEDGRVAIFNNPRGKRRLISRPIDISNVSLLYMRLGSGTCPPPAPTDPPFQLLITTDCFNYSNWLVVYSQQILPGIEHVTVPLSLNNLTNSSTVCLKIEQDGDKFIGSGSWFIDDLLIIRSRLQNEYFFEIFKTMRSTNWYRLVGGHLKTCDGRMSMVFESHVDTRTEIGATTIDFSLSGLIDYDRDALFYLSKNISIDWTKWNATGFSDLNKTCTNEDIITFNEENYRQLCSPIIQLSRIDNVRFTLSTEPCMKRNKYISTSSAVIFLSIFYHGTTVAYSRTIRRLSLREIPQTYKTYHVRFDELRHSTTSFGRICLSQYPQSSGKNIDVWSVKDFVALPLLQSNITHYIQLEKIENENCLIEWRQMTHGGNNQDVWAIDDITIRDVISKKSIKKSLHIKNFQTKLTYIRPGYILSFQLELIQRKESKISFDFDDINLQINSSQIDLSNYMEIVSYHSDNSTLTLIITLPQSIWYKNVILNLTIIATKKFTLNLIHFGVQCENNCWFNGTCLEGMCLYEQQKFFNQLTNLSLNENGLMKYKINIVNNELLLPFIDSTDLSAIHFQTVALTIIKNNLLLECSPNGGVKWFELGICTEEKDNLLKDHYVSLSTSCQAKHTLFRWKNSSIHLLNVAFVKSHIQYYFMDEFKKIDSSKWLYPTYSINSSGLYTNKINNIFQLISTAITLKQHNYVIMIDTNSNMNNTRLQVDYSLDNITWHELIDTKNFERQMNRFGGQIPTTILRRSILIRIQSDRSFTLNHIYIGPSCPANCYGYGKCLWKNEQAICQCDNNQTSEINCLQNSLLLSSLYETFENKLNSSIWSISSHVQLTHRCYNRQSKTTPYLCFLPNNYTQKNYAIIGPFKTIKYVIFKFGLQYINITNCSNQILFQYSYDNGIQWYTKKILDETNNIFERFDDLSINMNIYLRWIEENDYSCLMWNLRSISIRTKNDENLWFENNLHIEQNNEINYEVQTWEFPLIQSSSIIQFDLQMFPIKKTNNTNWYLILEISSNIIYGWSNWISLIPSCNQTNLYCEDKISLTGTLFLAQLYQQQRNITIPIPDNYVNQEVRFRWTTNQSNAYFMINKVYVGANCPWFCSGHGLCQSNGCQCNHGYVLPFCSPDPLIVLQGEILPMQLNANLSNWSEVWGYEKCSINDERYVFSNAGTRGLISSEFSLVGIKSIRIELNTCFNRTQIFIDPIHVQISLNNGILWKNLMTIIYRQEFPYKPWLIELPKDEAMKLSLVRIRLFQRVTTKWTSNWILNKFEMIPQKLPNQWINNGSSVKNICNYKNYIFPLEIYSTIDIELNETTFLTFQLDSSRCMVSSSVTPNRSQFDLEFSIDYGQTWSSIDRPSTIASRSNDIIITQPLHAIKKTFFLPLYAYQSLSKFIRIRWLAANSTIATHWQITNITIRSECEVLCELHLCNGKCRCSEKTNCLLSSIKTTFFERFNNSLSDLIVLPLLNLISTRFIEFNIHMNCQQNIQIISLEYSRNMGLSWQLFKYIILNINQSYIIHEDLLDEMRYDYVLIRFVFLSNTSKCLKLEHIIVSGSIIYQEVIYGKFDQLQNIDSKLFISFGNGIFNGTYLIFPTTNKSNLTINEIITDDLDIFENLFYIQLAIIPLSFNHCINIRFSFSSDYGYTWQSIDFNDVLFFDENHLRQVKIFTWKLTSMMIGSNQVRFRIGFDDEQISSTEEQFIIGISDFYIGSNCINACNGHGMCLGNGRCRCNPNWTNNDCSRSLIHFPNELNILKHIYYTSYGTTYNSKCNIIFNNTCKREFETNYIDINHEHTYVHIELDDQCISKISSRKNGEGWIRLQYRQINSHQWITLHIFKDHQLNIIKLLPPHILQLRLIQDSPIIGRSSWSIEQFHIFHIHSHLQWFLLDDKNSTKWNLTFLNIINSTNEIIYETKDIYFNSDYILQIEFNCINFIKNILEYSINFGLTWLKISNNDELEIIPIKFNYENITYYRLTISFNLFSLQNNSIRFRLKFSSNCTTNYLQYIYVGHKCLMNCYGNTRCLNGECQMMNVITPLHVVYLFNSIYKTNNTINTSYKNKLMKSVFEHLSNEIIFEMFNYLDLYHVYYGFFLLINAKSKSKFKHYYKNIINPNKNRINILRLSNQFTVDIVFSSPYIISKFIQLEKLILEKLMFLINLHSLTHNTAEYVDSAIDIFSKLFLLSKIKYCYVKYQIKSDYNPLSNYLNISPIEHLIINARFPYKELYKLMYCIPKIRYLSINYIIRSSPDKGAVW</sequence>
<dbReference type="Gene3D" id="2.60.120.260">
    <property type="entry name" value="Galactose-binding domain-like"/>
    <property type="match status" value="10"/>
</dbReference>
<keyword evidence="21" id="KW-1185">Reference proteome</keyword>
<feature type="disulfide bond" evidence="16">
    <location>
        <begin position="1899"/>
        <end position="1909"/>
    </location>
</feature>
<name>A0A813W859_9BILA</name>
<evidence type="ECO:0000256" key="10">
    <source>
        <dbReference type="ARBA" id="ARBA00022837"/>
    </source>
</evidence>
<comment type="function">
    <text evidence="15">Extracellular matrix serine protease secreted by pioneer neurons that plays a role in layering of neurons in the cerebral cortex and cerebellum by coordinating cell positioning during neurodevelopment. Regulates microtubule function in neurons and neuronal migration. Binding to the extracellular domains of lipoprotein receptors VLDLR and LRP8/APOER2 induces tyrosine phosphorylation of DAB1 and modulation of TAU phosphorylation. Affects migration of sympathetic preganglionic neurons in the spinal cord, where it seems to act as a barrier to neuronal migration. Enzymatic activity is important for the modulation of cell adhesion.</text>
</comment>
<evidence type="ECO:0000256" key="4">
    <source>
        <dbReference type="ARBA" id="ARBA00022530"/>
    </source>
</evidence>
<organism evidence="19 21">
    <name type="scientific">Rotaria sordida</name>
    <dbReference type="NCBI Taxonomy" id="392033"/>
    <lineage>
        <taxon>Eukaryota</taxon>
        <taxon>Metazoa</taxon>
        <taxon>Spiralia</taxon>
        <taxon>Gnathifera</taxon>
        <taxon>Rotifera</taxon>
        <taxon>Eurotatoria</taxon>
        <taxon>Bdelloidea</taxon>
        <taxon>Philodinida</taxon>
        <taxon>Philodinidae</taxon>
        <taxon>Rotaria</taxon>
    </lineage>
</organism>
<dbReference type="GO" id="GO:0007417">
    <property type="term" value="P:central nervous system development"/>
    <property type="evidence" value="ECO:0007669"/>
    <property type="project" value="InterPro"/>
</dbReference>
<keyword evidence="10" id="KW-0106">Calcium</keyword>
<comment type="caution">
    <text evidence="16">Lacks conserved residue(s) required for the propagation of feature annotation.</text>
</comment>
<dbReference type="GO" id="GO:0001764">
    <property type="term" value="P:neuron migration"/>
    <property type="evidence" value="ECO:0007669"/>
    <property type="project" value="InterPro"/>
</dbReference>
<dbReference type="InterPro" id="IPR034968">
    <property type="entry name" value="Reelin"/>
</dbReference>
<dbReference type="EMBL" id="CAJNOH010000119">
    <property type="protein sequence ID" value="CAF0884447.1"/>
    <property type="molecule type" value="Genomic_DNA"/>
</dbReference>
<evidence type="ECO:0000256" key="16">
    <source>
        <dbReference type="PROSITE-ProRule" id="PRU00076"/>
    </source>
</evidence>
<keyword evidence="4" id="KW-0272">Extracellular matrix</keyword>
<evidence type="ECO:0000256" key="14">
    <source>
        <dbReference type="ARBA" id="ARBA00044961"/>
    </source>
</evidence>
<evidence type="ECO:0000313" key="19">
    <source>
        <dbReference type="EMBL" id="CAF0847594.1"/>
    </source>
</evidence>
<evidence type="ECO:0000256" key="6">
    <source>
        <dbReference type="ARBA" id="ARBA00022723"/>
    </source>
</evidence>
<reference evidence="19" key="1">
    <citation type="submission" date="2021-02" db="EMBL/GenBank/DDBJ databases">
        <authorList>
            <person name="Nowell W R."/>
        </authorList>
    </citation>
    <scope>NUCLEOTIDE SEQUENCE</scope>
</reference>